<evidence type="ECO:0000313" key="1">
    <source>
        <dbReference type="EMBL" id="KUO95852.1"/>
    </source>
</evidence>
<name>A0A101XQU5_9BACL</name>
<dbReference type="EMBL" id="LPVJ01000033">
    <property type="protein sequence ID" value="KUO95852.1"/>
    <property type="molecule type" value="Genomic_DNA"/>
</dbReference>
<proteinExistence type="predicted"/>
<evidence type="ECO:0008006" key="3">
    <source>
        <dbReference type="Google" id="ProtNLM"/>
    </source>
</evidence>
<gene>
    <name evidence="1" type="ORF">ATW55_14890</name>
</gene>
<dbReference type="InterPro" id="IPR052159">
    <property type="entry name" value="Competence_DNA_uptake"/>
</dbReference>
<comment type="caution">
    <text evidence="1">The sequence shown here is derived from an EMBL/GenBank/DDBJ whole genome shotgun (WGS) entry which is preliminary data.</text>
</comment>
<reference evidence="1 2" key="1">
    <citation type="submission" date="2015-12" db="EMBL/GenBank/DDBJ databases">
        <title>Draft genome sequence of Acidibacillus ferrooxidans ITV001, isolated from a chalcopyrite acid mine drainage site in Brazil.</title>
        <authorList>
            <person name="Dall'Agnol H."/>
            <person name="Nancucheo I."/>
            <person name="Johnson B."/>
            <person name="Oliveira R."/>
            <person name="Leite L."/>
            <person name="Pylro V."/>
            <person name="Nunes G.L."/>
            <person name="Tzotzos G."/>
            <person name="Fernandes G.R."/>
            <person name="Dutra J."/>
            <person name="Orellana S.C."/>
            <person name="Oliveira G."/>
        </authorList>
    </citation>
    <scope>NUCLEOTIDE SEQUENCE [LARGE SCALE GENOMIC DNA]</scope>
    <source>
        <strain evidence="2">ITV01</strain>
    </source>
</reference>
<evidence type="ECO:0000313" key="2">
    <source>
        <dbReference type="Proteomes" id="UP000053557"/>
    </source>
</evidence>
<accession>A0A101XQU5</accession>
<dbReference type="InterPro" id="IPR036866">
    <property type="entry name" value="RibonucZ/Hydroxyglut_hydro"/>
</dbReference>
<dbReference type="PANTHER" id="PTHR30619:SF1">
    <property type="entry name" value="RECOMBINATION PROTEIN 2"/>
    <property type="match status" value="1"/>
</dbReference>
<keyword evidence="2" id="KW-1185">Reference proteome</keyword>
<organism evidence="1 2">
    <name type="scientific">Ferroacidibacillus organovorans</name>
    <dbReference type="NCBI Taxonomy" id="1765683"/>
    <lineage>
        <taxon>Bacteria</taxon>
        <taxon>Bacillati</taxon>
        <taxon>Bacillota</taxon>
        <taxon>Bacilli</taxon>
        <taxon>Bacillales</taxon>
        <taxon>Alicyclobacillaceae</taxon>
        <taxon>Ferroacidibacillus</taxon>
    </lineage>
</organism>
<dbReference type="Gene3D" id="3.60.15.10">
    <property type="entry name" value="Ribonuclease Z/Hydroxyacylglutathione hydrolase-like"/>
    <property type="match status" value="1"/>
</dbReference>
<dbReference type="Proteomes" id="UP000053557">
    <property type="component" value="Unassembled WGS sequence"/>
</dbReference>
<dbReference type="OrthoDB" id="9761531at2"/>
<dbReference type="PANTHER" id="PTHR30619">
    <property type="entry name" value="DNA INTERNALIZATION/COMPETENCE PROTEIN COMEC/REC2"/>
    <property type="match status" value="1"/>
</dbReference>
<sequence>MILHVLHVKNGHCTIVDHGSRKTLIDIHKLAESEMAEEQGGLFEKVVKSSPGGYVHKASDPVAYWEKFFGTTLAFRTIITHPDKDHIKGFNELCDTIGTVNLWMPTRHIDTIPDSDDGNRIRAIVDGKEEGVTFIEPKRGSDNRYFGTGDSDWDQIEILHPANSHQSESSNQGSYLIKIHYGVSSVIIGGDAEQETFKWLLDKYPDDLKCTVFVASHHGRQSGWPGKDVMEQMNPLMVLIPKGKIESKDSALGNYQRVIGAERYLTTSYAGNIRVTLNKQDDINLFECERSTVNKELNEMLKKARKLRIQNV</sequence>
<dbReference type="AlphaFoldDB" id="A0A101XQU5"/>
<protein>
    <recommendedName>
        <fullName evidence="3">Metallo-beta-lactamase domain-containing protein</fullName>
    </recommendedName>
</protein>
<dbReference type="SUPFAM" id="SSF56281">
    <property type="entry name" value="Metallo-hydrolase/oxidoreductase"/>
    <property type="match status" value="1"/>
</dbReference>